<organism evidence="3 4">
    <name type="scientific">Geodermatophilus poikilotrophus</name>
    <dbReference type="NCBI Taxonomy" id="1333667"/>
    <lineage>
        <taxon>Bacteria</taxon>
        <taxon>Bacillati</taxon>
        <taxon>Actinomycetota</taxon>
        <taxon>Actinomycetes</taxon>
        <taxon>Geodermatophilales</taxon>
        <taxon>Geodermatophilaceae</taxon>
        <taxon>Geodermatophilus</taxon>
    </lineage>
</organism>
<dbReference type="GO" id="GO:0004553">
    <property type="term" value="F:hydrolase activity, hydrolyzing O-glycosyl compounds"/>
    <property type="evidence" value="ECO:0007669"/>
    <property type="project" value="InterPro"/>
</dbReference>
<dbReference type="PANTHER" id="PTHR10963:SF55">
    <property type="entry name" value="GLYCOSIDE HYDROLASE FAMILY 16 PROTEIN"/>
    <property type="match status" value="1"/>
</dbReference>
<dbReference type="EMBL" id="FOIE01000002">
    <property type="protein sequence ID" value="SET07667.1"/>
    <property type="molecule type" value="Genomic_DNA"/>
</dbReference>
<feature type="domain" description="GH16" evidence="2">
    <location>
        <begin position="32"/>
        <end position="279"/>
    </location>
</feature>
<dbReference type="SUPFAM" id="SSF49899">
    <property type="entry name" value="Concanavalin A-like lectins/glucanases"/>
    <property type="match status" value="1"/>
</dbReference>
<keyword evidence="3" id="KW-0378">Hydrolase</keyword>
<dbReference type="InterPro" id="IPR050546">
    <property type="entry name" value="Glycosyl_Hydrlase_16"/>
</dbReference>
<dbReference type="Proteomes" id="UP000198507">
    <property type="component" value="Unassembled WGS sequence"/>
</dbReference>
<evidence type="ECO:0000259" key="2">
    <source>
        <dbReference type="PROSITE" id="PS51762"/>
    </source>
</evidence>
<keyword evidence="4" id="KW-1185">Reference proteome</keyword>
<comment type="similarity">
    <text evidence="1">Belongs to the glycosyl hydrolase 16 family.</text>
</comment>
<dbReference type="RefSeq" id="WP_175486391.1">
    <property type="nucleotide sequence ID" value="NZ_FOIE01000002.1"/>
</dbReference>
<gene>
    <name evidence="3" type="ORF">SAMN04488546_1347</name>
</gene>
<dbReference type="PROSITE" id="PS51762">
    <property type="entry name" value="GH16_2"/>
    <property type="match status" value="1"/>
</dbReference>
<sequence>MLFASAALAAITTAVLVTPGDHVRPWPGDVDVPWAREPASLVWSDEFEGPAGTPPDPLLWDLETGAEWTEGELQCYTADPANASRDGDGHLVIRALRSPGHRCEDGRVRDYTSARMTTRHHADHGTLAVRARLPTGRGTWPAIWALGSNYPEVGWPQCGEMDLAEASGQDPRSVGIHLHGPGYSHADALGTRHRLEVEATYFHVYAVTWSDDRVDFSVDGRHAWGTSRDDLPDGATWALDHSFFAILNVAVGGTLAGPPDETTTWPQEMTVDYVRFYSA</sequence>
<proteinExistence type="inferred from homology"/>
<dbReference type="GO" id="GO:0005975">
    <property type="term" value="P:carbohydrate metabolic process"/>
    <property type="evidence" value="ECO:0007669"/>
    <property type="project" value="InterPro"/>
</dbReference>
<accession>A0A1I0BL02</accession>
<evidence type="ECO:0000313" key="4">
    <source>
        <dbReference type="Proteomes" id="UP000198507"/>
    </source>
</evidence>
<evidence type="ECO:0000313" key="3">
    <source>
        <dbReference type="EMBL" id="SET07667.1"/>
    </source>
</evidence>
<dbReference type="AlphaFoldDB" id="A0A1I0BL02"/>
<evidence type="ECO:0000256" key="1">
    <source>
        <dbReference type="ARBA" id="ARBA00006865"/>
    </source>
</evidence>
<dbReference type="PANTHER" id="PTHR10963">
    <property type="entry name" value="GLYCOSYL HYDROLASE-RELATED"/>
    <property type="match status" value="1"/>
</dbReference>
<dbReference type="Pfam" id="PF00722">
    <property type="entry name" value="Glyco_hydro_16"/>
    <property type="match status" value="1"/>
</dbReference>
<dbReference type="Gene3D" id="2.60.120.200">
    <property type="match status" value="1"/>
</dbReference>
<dbReference type="InterPro" id="IPR013320">
    <property type="entry name" value="ConA-like_dom_sf"/>
</dbReference>
<dbReference type="CDD" id="cd08023">
    <property type="entry name" value="GH16_laminarinase_like"/>
    <property type="match status" value="1"/>
</dbReference>
<dbReference type="InterPro" id="IPR000757">
    <property type="entry name" value="Beta-glucanase-like"/>
</dbReference>
<protein>
    <submittedName>
        <fullName evidence="3">Glycosyl hydrolases family 16</fullName>
    </submittedName>
</protein>
<reference evidence="4" key="1">
    <citation type="submission" date="2016-10" db="EMBL/GenBank/DDBJ databases">
        <authorList>
            <person name="Varghese N."/>
            <person name="Submissions S."/>
        </authorList>
    </citation>
    <scope>NUCLEOTIDE SEQUENCE [LARGE SCALE GENOMIC DNA]</scope>
    <source>
        <strain evidence="4">DSM 44209</strain>
    </source>
</reference>
<name>A0A1I0BL02_9ACTN</name>